<name>A0A6G2D743_STREE</name>
<organism evidence="1 2">
    <name type="scientific">Streptococcus pneumoniae</name>
    <dbReference type="NCBI Taxonomy" id="1313"/>
    <lineage>
        <taxon>Bacteria</taxon>
        <taxon>Bacillati</taxon>
        <taxon>Bacillota</taxon>
        <taxon>Bacilli</taxon>
        <taxon>Lactobacillales</taxon>
        <taxon>Streptococcaceae</taxon>
        <taxon>Streptococcus</taxon>
    </lineage>
</organism>
<reference evidence="1 2" key="1">
    <citation type="submission" date="2019-11" db="EMBL/GenBank/DDBJ databases">
        <title>Growth characteristics of pneumococcus vary with the chemical composition of the capsule and with environmental conditions.</title>
        <authorList>
            <person name="Tothpal A."/>
            <person name="Desobry K."/>
            <person name="Joshi S."/>
            <person name="Wyllie A.L."/>
            <person name="Weinberger D.M."/>
        </authorList>
    </citation>
    <scope>NUCLEOTIDE SEQUENCE [LARGE SCALE GENOMIC DNA]</scope>
    <source>
        <strain evidence="2">pnumococcus22F</strain>
    </source>
</reference>
<comment type="caution">
    <text evidence="1">The sequence shown here is derived from an EMBL/GenBank/DDBJ whole genome shotgun (WGS) entry which is preliminary data.</text>
</comment>
<evidence type="ECO:0000313" key="2">
    <source>
        <dbReference type="Proteomes" id="UP000474228"/>
    </source>
</evidence>
<dbReference type="Proteomes" id="UP000474228">
    <property type="component" value="Unassembled WGS sequence"/>
</dbReference>
<feature type="non-terminal residue" evidence="1">
    <location>
        <position position="68"/>
    </location>
</feature>
<gene>
    <name evidence="1" type="ORF">GM539_15020</name>
</gene>
<dbReference type="AlphaFoldDB" id="A0A6G2D743"/>
<proteinExistence type="predicted"/>
<protein>
    <submittedName>
        <fullName evidence="1">Uncharacterized protein</fullName>
    </submittedName>
</protein>
<sequence>MTHYSNTSNPVDFPKSMREQLLDLLYSKKREVYAMSDEPQEEFDCLVALIEDGTIDSFAELAEYGVTK</sequence>
<dbReference type="RefSeq" id="WP_155458858.1">
    <property type="nucleotide sequence ID" value="NZ_WNHJ01001124.1"/>
</dbReference>
<evidence type="ECO:0000313" key="1">
    <source>
        <dbReference type="EMBL" id="MTV64638.1"/>
    </source>
</evidence>
<accession>A0A6G2D743</accession>
<dbReference type="EMBL" id="WNHJ01001124">
    <property type="protein sequence ID" value="MTV64638.1"/>
    <property type="molecule type" value="Genomic_DNA"/>
</dbReference>